<reference evidence="1" key="1">
    <citation type="submission" date="2023-08" db="EMBL/GenBank/DDBJ databases">
        <title>Pelteobagrus vachellii genome.</title>
        <authorList>
            <person name="Liu H."/>
        </authorList>
    </citation>
    <scope>NUCLEOTIDE SEQUENCE</scope>
    <source>
        <strain evidence="1">PRFRI_2022a</strain>
        <tissue evidence="1">Muscle</tissue>
    </source>
</reference>
<comment type="caution">
    <text evidence="1">The sequence shown here is derived from an EMBL/GenBank/DDBJ whole genome shotgun (WGS) entry which is preliminary data.</text>
</comment>
<sequence>MQCQVAWGIQHKAGETFYKANEVPPCSHRLNISSSVTAEQKELVDMCTECECITETLNHNVGLIAEGCVSKFKVDGGWNDKALVFGLAFMGSPSSHVTA</sequence>
<name>A0AA88RXH8_TACVA</name>
<evidence type="ECO:0000313" key="2">
    <source>
        <dbReference type="Proteomes" id="UP001187315"/>
    </source>
</evidence>
<proteinExistence type="predicted"/>
<protein>
    <submittedName>
        <fullName evidence="1">Uncharacterized protein</fullName>
    </submittedName>
</protein>
<keyword evidence="2" id="KW-1185">Reference proteome</keyword>
<dbReference type="AlphaFoldDB" id="A0AA88RXH8"/>
<organism evidence="1 2">
    <name type="scientific">Tachysurus vachellii</name>
    <name type="common">Darkbarbel catfish</name>
    <name type="synonym">Pelteobagrus vachellii</name>
    <dbReference type="NCBI Taxonomy" id="175792"/>
    <lineage>
        <taxon>Eukaryota</taxon>
        <taxon>Metazoa</taxon>
        <taxon>Chordata</taxon>
        <taxon>Craniata</taxon>
        <taxon>Vertebrata</taxon>
        <taxon>Euteleostomi</taxon>
        <taxon>Actinopterygii</taxon>
        <taxon>Neopterygii</taxon>
        <taxon>Teleostei</taxon>
        <taxon>Ostariophysi</taxon>
        <taxon>Siluriformes</taxon>
        <taxon>Bagridae</taxon>
        <taxon>Tachysurus</taxon>
    </lineage>
</organism>
<dbReference type="Proteomes" id="UP001187315">
    <property type="component" value="Unassembled WGS sequence"/>
</dbReference>
<dbReference type="EMBL" id="JAVHJS010000021">
    <property type="protein sequence ID" value="KAK2823456.1"/>
    <property type="molecule type" value="Genomic_DNA"/>
</dbReference>
<accession>A0AA88RXH8</accession>
<evidence type="ECO:0000313" key="1">
    <source>
        <dbReference type="EMBL" id="KAK2823456.1"/>
    </source>
</evidence>
<gene>
    <name evidence="1" type="ORF">Q7C36_020056</name>
</gene>